<dbReference type="InterPro" id="IPR043129">
    <property type="entry name" value="ATPase_NBD"/>
</dbReference>
<dbReference type="Pfam" id="PF03702">
    <property type="entry name" value="AnmK"/>
    <property type="match status" value="1"/>
</dbReference>
<keyword evidence="2" id="KW-0808">Transferase</keyword>
<comment type="catalytic activity">
    <reaction evidence="2">
        <text>1,6-anhydro-N-acetyl-beta-muramate + ATP + H2O = N-acetyl-D-muramate 6-phosphate + ADP + H(+)</text>
        <dbReference type="Rhea" id="RHEA:24952"/>
        <dbReference type="ChEBI" id="CHEBI:15377"/>
        <dbReference type="ChEBI" id="CHEBI:15378"/>
        <dbReference type="ChEBI" id="CHEBI:30616"/>
        <dbReference type="ChEBI" id="CHEBI:58690"/>
        <dbReference type="ChEBI" id="CHEBI:58722"/>
        <dbReference type="ChEBI" id="CHEBI:456216"/>
        <dbReference type="EC" id="2.7.1.170"/>
    </reaction>
</comment>
<feature type="binding site" evidence="2">
    <location>
        <begin position="32"/>
        <end position="39"/>
    </location>
    <ligand>
        <name>ATP</name>
        <dbReference type="ChEBI" id="CHEBI:30616"/>
    </ligand>
</feature>
<accession>A0A8G2BEL8</accession>
<dbReference type="GO" id="GO:0016301">
    <property type="term" value="F:kinase activity"/>
    <property type="evidence" value="ECO:0007669"/>
    <property type="project" value="UniProtKB-KW"/>
</dbReference>
<dbReference type="GO" id="GO:0009254">
    <property type="term" value="P:peptidoglycan turnover"/>
    <property type="evidence" value="ECO:0007669"/>
    <property type="project" value="UniProtKB-UniRule"/>
</dbReference>
<reference evidence="3 4" key="1">
    <citation type="submission" date="2016-10" db="EMBL/GenBank/DDBJ databases">
        <authorList>
            <person name="Varghese N."/>
            <person name="Submissions S."/>
        </authorList>
    </citation>
    <scope>NUCLEOTIDE SEQUENCE [LARGE SCALE GENOMIC DNA]</scope>
    <source>
        <strain evidence="3 4">DSM 18839</strain>
    </source>
</reference>
<dbReference type="EMBL" id="FNBW01000002">
    <property type="protein sequence ID" value="SDF22916.1"/>
    <property type="molecule type" value="Genomic_DNA"/>
</dbReference>
<dbReference type="UniPathway" id="UPA00544"/>
<proteinExistence type="inferred from homology"/>
<dbReference type="GO" id="GO:0016773">
    <property type="term" value="F:phosphotransferase activity, alcohol group as acceptor"/>
    <property type="evidence" value="ECO:0007669"/>
    <property type="project" value="UniProtKB-UniRule"/>
</dbReference>
<keyword evidence="2" id="KW-0547">Nucleotide-binding</keyword>
<gene>
    <name evidence="2" type="primary">anmK</name>
    <name evidence="3" type="ORF">SAMN05660686_00648</name>
</gene>
<comment type="similarity">
    <text evidence="2">Belongs to the anhydro-N-acetylmuramic acid kinase family.</text>
</comment>
<protein>
    <recommendedName>
        <fullName evidence="2">Anhydro-N-acetylmuramic acid kinase</fullName>
        <ecNumber evidence="2">2.7.1.170</ecNumber>
    </recommendedName>
    <alternativeName>
        <fullName evidence="2">AnhMurNAc kinase</fullName>
    </alternativeName>
</protein>
<comment type="caution">
    <text evidence="3">The sequence shown here is derived from an EMBL/GenBank/DDBJ whole genome shotgun (WGS) entry which is preliminary data.</text>
</comment>
<keyword evidence="1 2" id="KW-0119">Carbohydrate metabolism</keyword>
<evidence type="ECO:0000313" key="3">
    <source>
        <dbReference type="EMBL" id="SDF22916.1"/>
    </source>
</evidence>
<evidence type="ECO:0000256" key="2">
    <source>
        <dbReference type="HAMAP-Rule" id="MF_01270"/>
    </source>
</evidence>
<dbReference type="EC" id="2.7.1.170" evidence="2"/>
<organism evidence="3 4">
    <name type="scientific">Thalassobaculum litoreum DSM 18839</name>
    <dbReference type="NCBI Taxonomy" id="1123362"/>
    <lineage>
        <taxon>Bacteria</taxon>
        <taxon>Pseudomonadati</taxon>
        <taxon>Pseudomonadota</taxon>
        <taxon>Alphaproteobacteria</taxon>
        <taxon>Rhodospirillales</taxon>
        <taxon>Thalassobaculaceae</taxon>
        <taxon>Thalassobaculum</taxon>
    </lineage>
</organism>
<dbReference type="GO" id="GO:0005524">
    <property type="term" value="F:ATP binding"/>
    <property type="evidence" value="ECO:0007669"/>
    <property type="project" value="UniProtKB-UniRule"/>
</dbReference>
<dbReference type="NCBIfam" id="NF007141">
    <property type="entry name" value="PRK09585.1-5"/>
    <property type="match status" value="1"/>
</dbReference>
<keyword evidence="2" id="KW-0067">ATP-binding</keyword>
<evidence type="ECO:0000313" key="4">
    <source>
        <dbReference type="Proteomes" id="UP000198615"/>
    </source>
</evidence>
<keyword evidence="4" id="KW-1185">Reference proteome</keyword>
<dbReference type="GO" id="GO:0097175">
    <property type="term" value="P:1,6-anhydro-N-acetyl-beta-muramic acid catabolic process"/>
    <property type="evidence" value="ECO:0007669"/>
    <property type="project" value="UniProtKB-UniRule"/>
</dbReference>
<dbReference type="PANTHER" id="PTHR30605">
    <property type="entry name" value="ANHYDRO-N-ACETYLMURAMIC ACID KINASE"/>
    <property type="match status" value="1"/>
</dbReference>
<dbReference type="Proteomes" id="UP000198615">
    <property type="component" value="Unassembled WGS sequence"/>
</dbReference>
<sequence>MGTGRVTSDPDSPKTAAMDTNDTYTAIGLMSGTSMDGVDAAVLVTDGRDRVEQGPALTIPYDDAFRARLRAAIAGTGDMDAVEVEITDLHRDAVRALMERAGLSADQVDIVGFHGHTVLHEPEVGRTRQIGLSQRLADHLGIDVVGDLRLADMAAGGQGAPVAPVFHRALAGPEGRPVVVLNMGGVANVTWLGPGEADLLGFDTGPGNAPIDDWCWRVVGRMYDADGALAKAGTVDQVRLARMLADPYFDRKPPKSLDRDAFHERVAEAVDGLSPEDGAATLVAFSAETIAGAARWFPAPPTRWIATGGGRHNPALMAVIAEAVQGEVVDADALGWDGDALEAQAFAYLAVRSILGLDITFPGTTGVAEPRTGGKRYFSSVSAAGTLASR</sequence>
<comment type="function">
    <text evidence="2">Catalyzes the specific phosphorylation of 1,6-anhydro-N-acetylmuramic acid (anhMurNAc) with the simultaneous cleavage of the 1,6-anhydro ring, generating MurNAc-6-P. Is required for the utilization of anhMurNAc either imported from the medium or derived from its own cell wall murein, and thus plays a role in cell wall recycling.</text>
</comment>
<dbReference type="PANTHER" id="PTHR30605:SF0">
    <property type="entry name" value="ANHYDRO-N-ACETYLMURAMIC ACID KINASE"/>
    <property type="match status" value="1"/>
</dbReference>
<name>A0A8G2BEL8_9PROT</name>
<dbReference type="HAMAP" id="MF_01270">
    <property type="entry name" value="AnhMurNAc_kinase"/>
    <property type="match status" value="1"/>
</dbReference>
<dbReference type="UniPathway" id="UPA00343"/>
<comment type="pathway">
    <text evidence="2">Amino-sugar metabolism; 1,6-anhydro-N-acetylmuramate degradation.</text>
</comment>
<keyword evidence="2 3" id="KW-0418">Kinase</keyword>
<evidence type="ECO:0000256" key="1">
    <source>
        <dbReference type="ARBA" id="ARBA00023277"/>
    </source>
</evidence>
<dbReference type="SUPFAM" id="SSF53067">
    <property type="entry name" value="Actin-like ATPase domain"/>
    <property type="match status" value="1"/>
</dbReference>
<dbReference type="AlphaFoldDB" id="A0A8G2BEL8"/>
<comment type="pathway">
    <text evidence="2">Cell wall biogenesis; peptidoglycan recycling.</text>
</comment>
<dbReference type="InterPro" id="IPR005338">
    <property type="entry name" value="Anhydro_N_Ac-Mur_kinase"/>
</dbReference>
<dbReference type="Gene3D" id="3.30.420.40">
    <property type="match status" value="2"/>
</dbReference>
<dbReference type="GO" id="GO:0006040">
    <property type="term" value="P:amino sugar metabolic process"/>
    <property type="evidence" value="ECO:0007669"/>
    <property type="project" value="InterPro"/>
</dbReference>